<accession>A0ABX5QSW3</accession>
<feature type="domain" description="Carbohydrate kinase PfkB" evidence="12">
    <location>
        <begin position="6"/>
        <end position="289"/>
    </location>
</feature>
<keyword evidence="7 11" id="KW-0067">ATP-binding</keyword>
<evidence type="ECO:0000313" key="13">
    <source>
        <dbReference type="EMBL" id="QAV33195.1"/>
    </source>
</evidence>
<reference evidence="13 14" key="1">
    <citation type="submission" date="2018-01" db="EMBL/GenBank/DDBJ databases">
        <title>The whole genome sequencing and assembly of Fervidobacterium changbaicum CBS-1 strain.</title>
        <authorList>
            <person name="Kim J.-Y."/>
            <person name="Park M.-K."/>
            <person name="Yi H."/>
            <person name="Bahn Y.-S."/>
            <person name="Kim J.F."/>
            <person name="Lee D.-W."/>
        </authorList>
    </citation>
    <scope>NUCLEOTIDE SEQUENCE [LARGE SCALE GENOMIC DNA]</scope>
    <source>
        <strain evidence="13 14">CBS-1</strain>
    </source>
</reference>
<evidence type="ECO:0000256" key="10">
    <source>
        <dbReference type="PIRNR" id="PIRNR000535"/>
    </source>
</evidence>
<evidence type="ECO:0000256" key="11">
    <source>
        <dbReference type="RuleBase" id="RU369061"/>
    </source>
</evidence>
<evidence type="ECO:0000256" key="2">
    <source>
        <dbReference type="ARBA" id="ARBA00012131"/>
    </source>
</evidence>
<evidence type="ECO:0000256" key="4">
    <source>
        <dbReference type="ARBA" id="ARBA00022679"/>
    </source>
</evidence>
<keyword evidence="14" id="KW-1185">Reference proteome</keyword>
<dbReference type="InterPro" id="IPR002173">
    <property type="entry name" value="Carboh/pur_kinase_PfkB_CS"/>
</dbReference>
<evidence type="ECO:0000313" key="14">
    <source>
        <dbReference type="Proteomes" id="UP000288947"/>
    </source>
</evidence>
<comment type="function">
    <text evidence="11">Catalyzes the ATP-dependent phosphorylation of fructose-l-phosphate to fructose-l,6-bisphosphate.</text>
</comment>
<evidence type="ECO:0000256" key="3">
    <source>
        <dbReference type="ARBA" id="ARBA00013596"/>
    </source>
</evidence>
<keyword evidence="5 11" id="KW-0547">Nucleotide-binding</keyword>
<dbReference type="Proteomes" id="UP000288947">
    <property type="component" value="Chromosome"/>
</dbReference>
<keyword evidence="4 10" id="KW-0808">Transferase</keyword>
<dbReference type="PIRSF" id="PIRSF000535">
    <property type="entry name" value="1PFK/6PFK/LacC"/>
    <property type="match status" value="1"/>
</dbReference>
<evidence type="ECO:0000259" key="12">
    <source>
        <dbReference type="Pfam" id="PF00294"/>
    </source>
</evidence>
<dbReference type="PROSITE" id="PS00583">
    <property type="entry name" value="PFKB_KINASES_1"/>
    <property type="match status" value="1"/>
</dbReference>
<evidence type="ECO:0000256" key="1">
    <source>
        <dbReference type="ARBA" id="ARBA00010688"/>
    </source>
</evidence>
<dbReference type="InterPro" id="IPR011611">
    <property type="entry name" value="PfkB_dom"/>
</dbReference>
<dbReference type="InterPro" id="IPR017583">
    <property type="entry name" value="Tagatose/fructose_Pkinase"/>
</dbReference>
<dbReference type="InterPro" id="IPR022463">
    <property type="entry name" value="1-PFruKinase"/>
</dbReference>
<dbReference type="NCBIfam" id="TIGR03168">
    <property type="entry name" value="1-PFK"/>
    <property type="match status" value="1"/>
</dbReference>
<name>A0ABX5QSW3_9BACT</name>
<dbReference type="NCBIfam" id="TIGR03828">
    <property type="entry name" value="pfkB"/>
    <property type="match status" value="1"/>
</dbReference>
<dbReference type="PANTHER" id="PTHR46566:SF1">
    <property type="entry name" value="1-PHOSPHOFRUCTOKINASE"/>
    <property type="match status" value="1"/>
</dbReference>
<comment type="similarity">
    <text evidence="1 11">Belongs to the carbohydrate kinase PfkB family.</text>
</comment>
<evidence type="ECO:0000256" key="8">
    <source>
        <dbReference type="ARBA" id="ARBA00032802"/>
    </source>
</evidence>
<protein>
    <recommendedName>
        <fullName evidence="3 11">1-phosphofructokinase</fullName>
        <shortName evidence="11">Fru1PK</shortName>
        <ecNumber evidence="2 11">2.7.1.56</ecNumber>
    </recommendedName>
    <alternativeName>
        <fullName evidence="8 11">Fructose 1-phosphate kinase</fullName>
    </alternativeName>
</protein>
<evidence type="ECO:0000256" key="7">
    <source>
        <dbReference type="ARBA" id="ARBA00022840"/>
    </source>
</evidence>
<dbReference type="PROSITE" id="PS00584">
    <property type="entry name" value="PFKB_KINASES_2"/>
    <property type="match status" value="1"/>
</dbReference>
<comment type="catalytic activity">
    <reaction evidence="9 11">
        <text>beta-D-fructose 1-phosphate + ATP = beta-D-fructose 1,6-bisphosphate + ADP + H(+)</text>
        <dbReference type="Rhea" id="RHEA:14213"/>
        <dbReference type="ChEBI" id="CHEBI:15378"/>
        <dbReference type="ChEBI" id="CHEBI:30616"/>
        <dbReference type="ChEBI" id="CHEBI:32966"/>
        <dbReference type="ChEBI" id="CHEBI:138881"/>
        <dbReference type="ChEBI" id="CHEBI:456216"/>
        <dbReference type="EC" id="2.7.1.56"/>
    </reaction>
</comment>
<keyword evidence="6 11" id="KW-0418">Kinase</keyword>
<dbReference type="RefSeq" id="WP_090223062.1">
    <property type="nucleotide sequence ID" value="NZ_CP026721.1"/>
</dbReference>
<evidence type="ECO:0000256" key="9">
    <source>
        <dbReference type="ARBA" id="ARBA00047745"/>
    </source>
</evidence>
<dbReference type="EMBL" id="CP026721">
    <property type="protein sequence ID" value="QAV33195.1"/>
    <property type="molecule type" value="Genomic_DNA"/>
</dbReference>
<gene>
    <name evidence="13" type="primary">pfkB</name>
    <name evidence="13" type="ORF">CBS1_05275</name>
</gene>
<dbReference type="PANTHER" id="PTHR46566">
    <property type="entry name" value="1-PHOSPHOFRUCTOKINASE-RELATED"/>
    <property type="match status" value="1"/>
</dbReference>
<dbReference type="Gene3D" id="3.40.1190.20">
    <property type="match status" value="1"/>
</dbReference>
<dbReference type="Pfam" id="PF00294">
    <property type="entry name" value="PfkB"/>
    <property type="match status" value="1"/>
</dbReference>
<evidence type="ECO:0000256" key="6">
    <source>
        <dbReference type="ARBA" id="ARBA00022777"/>
    </source>
</evidence>
<dbReference type="CDD" id="cd01164">
    <property type="entry name" value="FruK_PfkB_like"/>
    <property type="match status" value="1"/>
</dbReference>
<dbReference type="SUPFAM" id="SSF53613">
    <property type="entry name" value="Ribokinase-like"/>
    <property type="match status" value="1"/>
</dbReference>
<dbReference type="EC" id="2.7.1.56" evidence="2 11"/>
<sequence>MIYTVTLNPAIDITIYLNRLEKGQINRSNGYVIDAGGKGINVSKVIKVLGEESVALGFLGKENSGWFLEYLQRFSIENDFVFVNGLTRTNIKIVELGDGQHTDLNQPGFEITEIDKLAVFEKIESKARYGDIFVLSGSLPTNADSKMYFEIIKSLKQKGVTVIFDADGQALKEGIKAKPDVIKPNIHEFKTLFNVDESDTNSIVKAAKSLVAEGIKVVLISLGANGSIFVTENLVLYAKPLKVDVKSTTGAGDSMVAAIAYGFSKKMSKQQLFKLACACATAKVVEEGNKPPEMKQIDYFFENVEIERLG</sequence>
<proteinExistence type="inferred from homology"/>
<evidence type="ECO:0000256" key="5">
    <source>
        <dbReference type="ARBA" id="ARBA00022741"/>
    </source>
</evidence>
<dbReference type="InterPro" id="IPR029056">
    <property type="entry name" value="Ribokinase-like"/>
</dbReference>
<organism evidence="13 14">
    <name type="scientific">Fervidobacterium changbaicum</name>
    <dbReference type="NCBI Taxonomy" id="310769"/>
    <lineage>
        <taxon>Bacteria</taxon>
        <taxon>Thermotogati</taxon>
        <taxon>Thermotogota</taxon>
        <taxon>Thermotogae</taxon>
        <taxon>Thermotogales</taxon>
        <taxon>Fervidobacteriaceae</taxon>
        <taxon>Fervidobacterium</taxon>
    </lineage>
</organism>